<feature type="compositionally biased region" description="Polar residues" evidence="1">
    <location>
        <begin position="59"/>
        <end position="69"/>
    </location>
</feature>
<evidence type="ECO:0000256" key="1">
    <source>
        <dbReference type="SAM" id="MobiDB-lite"/>
    </source>
</evidence>
<gene>
    <name evidence="2" type="ORF">HORIV_29570</name>
</gene>
<sequence length="69" mass="8239">MISAEDADFMRTFEAEVLEMLTVDDFAYDAFAKNKSTLIDHNENLRQRPNSRSRRRKILSNSYFSKRYQ</sequence>
<evidence type="ECO:0000313" key="3">
    <source>
        <dbReference type="Proteomes" id="UP000289555"/>
    </source>
</evidence>
<name>A0ABN5X126_9GAMM</name>
<organism evidence="2 3">
    <name type="scientific">Vreelandella olivaria</name>
    <dbReference type="NCBI Taxonomy" id="390919"/>
    <lineage>
        <taxon>Bacteria</taxon>
        <taxon>Pseudomonadati</taxon>
        <taxon>Pseudomonadota</taxon>
        <taxon>Gammaproteobacteria</taxon>
        <taxon>Oceanospirillales</taxon>
        <taxon>Halomonadaceae</taxon>
        <taxon>Vreelandella</taxon>
    </lineage>
</organism>
<evidence type="ECO:0000313" key="2">
    <source>
        <dbReference type="EMBL" id="BBI50536.1"/>
    </source>
</evidence>
<dbReference type="Proteomes" id="UP000289555">
    <property type="component" value="Chromosome"/>
</dbReference>
<accession>A0ABN5X126</accession>
<keyword evidence="3" id="KW-1185">Reference proteome</keyword>
<feature type="compositionally biased region" description="Basic residues" evidence="1">
    <location>
        <begin position="49"/>
        <end position="58"/>
    </location>
</feature>
<dbReference type="EMBL" id="AP019416">
    <property type="protein sequence ID" value="BBI50536.1"/>
    <property type="molecule type" value="Genomic_DNA"/>
</dbReference>
<reference evidence="3" key="1">
    <citation type="journal article" date="2019" name="Microbiol. Resour. Announc.">
        <title>Complete Genome Sequence of Halomonas olivaria, a Moderately Halophilic Bacterium Isolated from Olive Processing Effluents, Obtained by Nanopore Sequencing.</title>
        <authorList>
            <person name="Nagata S."/>
            <person name="Ii K.M."/>
            <person name="Tsukimi T."/>
            <person name="Miura M.C."/>
            <person name="Galipon J."/>
            <person name="Arakawa K."/>
        </authorList>
    </citation>
    <scope>NUCLEOTIDE SEQUENCE [LARGE SCALE GENOMIC DNA]</scope>
    <source>
        <strain evidence="3">TYRC17</strain>
    </source>
</reference>
<feature type="region of interest" description="Disordered" evidence="1">
    <location>
        <begin position="42"/>
        <end position="69"/>
    </location>
</feature>
<proteinExistence type="predicted"/>
<protein>
    <submittedName>
        <fullName evidence="2">Uncharacterized protein</fullName>
    </submittedName>
</protein>